<dbReference type="Pfam" id="PF00342">
    <property type="entry name" value="PGI"/>
    <property type="match status" value="1"/>
</dbReference>
<dbReference type="GO" id="GO:0006094">
    <property type="term" value="P:gluconeogenesis"/>
    <property type="evidence" value="ECO:0007669"/>
    <property type="project" value="UniProtKB-KW"/>
</dbReference>
<dbReference type="GO" id="GO:0006096">
    <property type="term" value="P:glycolytic process"/>
    <property type="evidence" value="ECO:0007669"/>
    <property type="project" value="UniProtKB-UniPathway"/>
</dbReference>
<evidence type="ECO:0000256" key="2">
    <source>
        <dbReference type="ARBA" id="ARBA00022432"/>
    </source>
</evidence>
<name>A0A1H7Z463_9FIRM</name>
<dbReference type="InterPro" id="IPR046348">
    <property type="entry name" value="SIS_dom_sf"/>
</dbReference>
<keyword evidence="3 5" id="KW-0324">Glycolysis</keyword>
<dbReference type="GO" id="GO:0048029">
    <property type="term" value="F:monosaccharide binding"/>
    <property type="evidence" value="ECO:0007669"/>
    <property type="project" value="TreeGrafter"/>
</dbReference>
<dbReference type="GO" id="GO:0051156">
    <property type="term" value="P:glucose 6-phosphate metabolic process"/>
    <property type="evidence" value="ECO:0007669"/>
    <property type="project" value="TreeGrafter"/>
</dbReference>
<gene>
    <name evidence="6" type="ORF">SAMN05216180_0424</name>
</gene>
<dbReference type="Gene3D" id="3.40.50.10490">
    <property type="entry name" value="Glucose-6-phosphate isomerase like protein, domain 1"/>
    <property type="match status" value="2"/>
</dbReference>
<accession>A0A1H7Z463</accession>
<evidence type="ECO:0000256" key="5">
    <source>
        <dbReference type="RuleBase" id="RU000612"/>
    </source>
</evidence>
<comment type="similarity">
    <text evidence="5">Belongs to the GPI family.</text>
</comment>
<organism evidence="6 7">
    <name type="scientific">Hydrogenoanaerobacterium saccharovorans</name>
    <dbReference type="NCBI Taxonomy" id="474960"/>
    <lineage>
        <taxon>Bacteria</taxon>
        <taxon>Bacillati</taxon>
        <taxon>Bacillota</taxon>
        <taxon>Clostridia</taxon>
        <taxon>Eubacteriales</taxon>
        <taxon>Oscillospiraceae</taxon>
        <taxon>Hydrogenoanaerobacterium</taxon>
    </lineage>
</organism>
<dbReference type="InterPro" id="IPR035482">
    <property type="entry name" value="SIS_PGI_2"/>
</dbReference>
<dbReference type="GO" id="GO:0097367">
    <property type="term" value="F:carbohydrate derivative binding"/>
    <property type="evidence" value="ECO:0007669"/>
    <property type="project" value="InterPro"/>
</dbReference>
<keyword evidence="7" id="KW-1185">Reference proteome</keyword>
<dbReference type="EMBL" id="FOCG01000001">
    <property type="protein sequence ID" value="SEM53055.1"/>
    <property type="molecule type" value="Genomic_DNA"/>
</dbReference>
<evidence type="ECO:0000313" key="6">
    <source>
        <dbReference type="EMBL" id="SEM53055.1"/>
    </source>
</evidence>
<dbReference type="SUPFAM" id="SSF53697">
    <property type="entry name" value="SIS domain"/>
    <property type="match status" value="1"/>
</dbReference>
<dbReference type="UniPathway" id="UPA00109">
    <property type="reaction ID" value="UER00181"/>
</dbReference>
<dbReference type="RefSeq" id="WP_092751170.1">
    <property type="nucleotide sequence ID" value="NZ_FOCG01000001.1"/>
</dbReference>
<dbReference type="PROSITE" id="PS00174">
    <property type="entry name" value="P_GLUCOSE_ISOMERASE_2"/>
    <property type="match status" value="1"/>
</dbReference>
<dbReference type="AlphaFoldDB" id="A0A1H7Z463"/>
<evidence type="ECO:0000313" key="7">
    <source>
        <dbReference type="Proteomes" id="UP000199158"/>
    </source>
</evidence>
<proteinExistence type="inferred from homology"/>
<dbReference type="STRING" id="474960.SAMN05216180_0424"/>
<dbReference type="InterPro" id="IPR018189">
    <property type="entry name" value="Phosphoglucose_isomerase_CS"/>
</dbReference>
<dbReference type="PRINTS" id="PR00662">
    <property type="entry name" value="G6PISOMERASE"/>
</dbReference>
<sequence length="421" mass="46933">MLTLNVLDQNEIAPESLVRQSLEQHAALLERCKQGQARYEDSLGWLCVDEWAGEKQLAKAEQLAASIRKTAEVFVIIGVGGSNNAARAVIEAIRPANGVEIVYAGNTLSAYALNDMLKTLDGKEVYINCIAKNFETLEPGTSFRVLRQYLVRRYGKEKAAKRILCTGTQGSSLERLCVREGYAFIQFPGNIGGRFTALSYVHLVPMAVAGIDIGALTKGALEMERTLKAQPAQDNLALRYAVLRNLYFQKGYKVELLSAFEPRLAWFFKWWEQLFAESEGKDAQGLLPITGEYTEQLHSLGQFVQDGTHLMFETFLDVKERGENDSLILGGTDVDDGFDYLDGKDFWEINKASFDATREAHSQVMPCLTLEVGALDAYHYGQLFYFFAFACYLSGEILGVNPFDQPGVEAYKNRLFAALGK</sequence>
<protein>
    <recommendedName>
        <fullName evidence="1 5">Glucose-6-phosphate isomerase</fullName>
        <ecNumber evidence="1 5">5.3.1.9</ecNumber>
    </recommendedName>
</protein>
<dbReference type="InterPro" id="IPR001672">
    <property type="entry name" value="G6P_Isomerase"/>
</dbReference>
<dbReference type="PROSITE" id="PS51463">
    <property type="entry name" value="P_GLUCOSE_ISOMERASE_3"/>
    <property type="match status" value="1"/>
</dbReference>
<dbReference type="OrthoDB" id="140919at2"/>
<dbReference type="GO" id="GO:0005829">
    <property type="term" value="C:cytosol"/>
    <property type="evidence" value="ECO:0007669"/>
    <property type="project" value="TreeGrafter"/>
</dbReference>
<keyword evidence="4 5" id="KW-0413">Isomerase</keyword>
<dbReference type="Proteomes" id="UP000199158">
    <property type="component" value="Unassembled WGS sequence"/>
</dbReference>
<dbReference type="PANTHER" id="PTHR11469">
    <property type="entry name" value="GLUCOSE-6-PHOSPHATE ISOMERASE"/>
    <property type="match status" value="1"/>
</dbReference>
<dbReference type="EC" id="5.3.1.9" evidence="1 5"/>
<comment type="catalytic activity">
    <reaction evidence="5">
        <text>alpha-D-glucose 6-phosphate = beta-D-fructose 6-phosphate</text>
        <dbReference type="Rhea" id="RHEA:11816"/>
        <dbReference type="ChEBI" id="CHEBI:57634"/>
        <dbReference type="ChEBI" id="CHEBI:58225"/>
        <dbReference type="EC" id="5.3.1.9"/>
    </reaction>
</comment>
<evidence type="ECO:0000256" key="3">
    <source>
        <dbReference type="ARBA" id="ARBA00023152"/>
    </source>
</evidence>
<comment type="pathway">
    <text evidence="5">Carbohydrate degradation; glycolysis; D-glyceraldehyde 3-phosphate and glycerone phosphate from D-glucose: step 2/4.</text>
</comment>
<reference evidence="6 7" key="1">
    <citation type="submission" date="2016-10" db="EMBL/GenBank/DDBJ databases">
        <authorList>
            <person name="de Groot N.N."/>
        </authorList>
    </citation>
    <scope>NUCLEOTIDE SEQUENCE [LARGE SCALE GENOMIC DNA]</scope>
    <source>
        <strain evidence="6 7">CGMCC 1.5070</strain>
    </source>
</reference>
<dbReference type="PANTHER" id="PTHR11469:SF1">
    <property type="entry name" value="GLUCOSE-6-PHOSPHATE ISOMERASE"/>
    <property type="match status" value="1"/>
</dbReference>
<dbReference type="GO" id="GO:0004347">
    <property type="term" value="F:glucose-6-phosphate isomerase activity"/>
    <property type="evidence" value="ECO:0007669"/>
    <property type="project" value="UniProtKB-EC"/>
</dbReference>
<evidence type="ECO:0000256" key="1">
    <source>
        <dbReference type="ARBA" id="ARBA00011952"/>
    </source>
</evidence>
<dbReference type="CDD" id="cd05016">
    <property type="entry name" value="SIS_PGI_2"/>
    <property type="match status" value="1"/>
</dbReference>
<evidence type="ECO:0000256" key="4">
    <source>
        <dbReference type="ARBA" id="ARBA00023235"/>
    </source>
</evidence>
<keyword evidence="2 5" id="KW-0312">Gluconeogenesis</keyword>